<accession>A0A2Z7BK21</accession>
<feature type="transmembrane region" description="Helical" evidence="1">
    <location>
        <begin position="72"/>
        <end position="94"/>
    </location>
</feature>
<evidence type="ECO:0000313" key="3">
    <source>
        <dbReference type="Proteomes" id="UP000250235"/>
    </source>
</evidence>
<keyword evidence="1" id="KW-1133">Transmembrane helix</keyword>
<sequence length="117" mass="12410">MLRTSQCSLPMKHGFAALLLCAETGGSCGCSSVLQLALEEPPPLSFTGASRLLPRRCRDQNRGLCFSVNTDLLVSSVVALALVLFSVNTTGGGLESSGVVLRKRSLVCSYLEHLVLL</sequence>
<keyword evidence="1" id="KW-0812">Transmembrane</keyword>
<protein>
    <submittedName>
        <fullName evidence="2">Uncharacterized protein</fullName>
    </submittedName>
</protein>
<evidence type="ECO:0000313" key="2">
    <source>
        <dbReference type="EMBL" id="KZV34962.1"/>
    </source>
</evidence>
<keyword evidence="3" id="KW-1185">Reference proteome</keyword>
<reference evidence="2 3" key="1">
    <citation type="journal article" date="2015" name="Proc. Natl. Acad. Sci. U.S.A.">
        <title>The resurrection genome of Boea hygrometrica: A blueprint for survival of dehydration.</title>
        <authorList>
            <person name="Xiao L."/>
            <person name="Yang G."/>
            <person name="Zhang L."/>
            <person name="Yang X."/>
            <person name="Zhao S."/>
            <person name="Ji Z."/>
            <person name="Zhou Q."/>
            <person name="Hu M."/>
            <person name="Wang Y."/>
            <person name="Chen M."/>
            <person name="Xu Y."/>
            <person name="Jin H."/>
            <person name="Xiao X."/>
            <person name="Hu G."/>
            <person name="Bao F."/>
            <person name="Hu Y."/>
            <person name="Wan P."/>
            <person name="Li L."/>
            <person name="Deng X."/>
            <person name="Kuang T."/>
            <person name="Xiang C."/>
            <person name="Zhu J.K."/>
            <person name="Oliver M.J."/>
            <person name="He Y."/>
        </authorList>
    </citation>
    <scope>NUCLEOTIDE SEQUENCE [LARGE SCALE GENOMIC DNA]</scope>
    <source>
        <strain evidence="3">cv. XS01</strain>
    </source>
</reference>
<dbReference type="EMBL" id="KV005015">
    <property type="protein sequence ID" value="KZV34962.1"/>
    <property type="molecule type" value="Genomic_DNA"/>
</dbReference>
<dbReference type="Proteomes" id="UP000250235">
    <property type="component" value="Unassembled WGS sequence"/>
</dbReference>
<dbReference type="AlphaFoldDB" id="A0A2Z7BK21"/>
<evidence type="ECO:0000256" key="1">
    <source>
        <dbReference type="SAM" id="Phobius"/>
    </source>
</evidence>
<organism evidence="2 3">
    <name type="scientific">Dorcoceras hygrometricum</name>
    <dbReference type="NCBI Taxonomy" id="472368"/>
    <lineage>
        <taxon>Eukaryota</taxon>
        <taxon>Viridiplantae</taxon>
        <taxon>Streptophyta</taxon>
        <taxon>Embryophyta</taxon>
        <taxon>Tracheophyta</taxon>
        <taxon>Spermatophyta</taxon>
        <taxon>Magnoliopsida</taxon>
        <taxon>eudicotyledons</taxon>
        <taxon>Gunneridae</taxon>
        <taxon>Pentapetalae</taxon>
        <taxon>asterids</taxon>
        <taxon>lamiids</taxon>
        <taxon>Lamiales</taxon>
        <taxon>Gesneriaceae</taxon>
        <taxon>Didymocarpoideae</taxon>
        <taxon>Trichosporeae</taxon>
        <taxon>Loxocarpinae</taxon>
        <taxon>Dorcoceras</taxon>
    </lineage>
</organism>
<proteinExistence type="predicted"/>
<name>A0A2Z7BK21_9LAMI</name>
<gene>
    <name evidence="2" type="ORF">F511_04936</name>
</gene>
<keyword evidence="1" id="KW-0472">Membrane</keyword>